<feature type="transmembrane region" description="Helical" evidence="3">
    <location>
        <begin position="7"/>
        <end position="26"/>
    </location>
</feature>
<keyword evidence="3" id="KW-0325">Glycoprotein</keyword>
<comment type="subcellular location">
    <subcellularLocation>
        <location evidence="3">Golgi apparatus</location>
        <location evidence="3">Golgi stack membrane</location>
        <topology evidence="3">Single-pass type II membrane protein</topology>
    </subcellularLocation>
</comment>
<dbReference type="InterPro" id="IPR002516">
    <property type="entry name" value="Glyco_trans_11"/>
</dbReference>
<evidence type="ECO:0000313" key="4">
    <source>
        <dbReference type="EMBL" id="TRY63044.1"/>
    </source>
</evidence>
<keyword evidence="1 3" id="KW-0328">Glycosyltransferase</keyword>
<dbReference type="GO" id="GO:0032580">
    <property type="term" value="C:Golgi cisterna membrane"/>
    <property type="evidence" value="ECO:0007669"/>
    <property type="project" value="UniProtKB-SubCell"/>
</dbReference>
<keyword evidence="3" id="KW-0333">Golgi apparatus</keyword>
<dbReference type="CDD" id="cd11301">
    <property type="entry name" value="Fut1_Fut2_like"/>
    <property type="match status" value="1"/>
</dbReference>
<gene>
    <name evidence="4" type="ORF">TCAL_06280</name>
</gene>
<name>A0A553NC69_TIGCA</name>
<dbReference type="PANTHER" id="PTHR11927:SF9">
    <property type="entry name" value="L-FUCOSYLTRANSFERASE"/>
    <property type="match status" value="1"/>
</dbReference>
<comment type="similarity">
    <text evidence="3">Belongs to the glycosyltransferase 11 family.</text>
</comment>
<dbReference type="Pfam" id="PF01531">
    <property type="entry name" value="Glyco_transf_11"/>
    <property type="match status" value="1"/>
</dbReference>
<evidence type="ECO:0000256" key="1">
    <source>
        <dbReference type="ARBA" id="ARBA00022676"/>
    </source>
</evidence>
<dbReference type="EMBL" id="VCGU01000458">
    <property type="protein sequence ID" value="TRY63044.1"/>
    <property type="molecule type" value="Genomic_DNA"/>
</dbReference>
<keyword evidence="5" id="KW-1185">Reference proteome</keyword>
<dbReference type="GO" id="GO:0005975">
    <property type="term" value="P:carbohydrate metabolic process"/>
    <property type="evidence" value="ECO:0007669"/>
    <property type="project" value="InterPro"/>
</dbReference>
<evidence type="ECO:0000256" key="3">
    <source>
        <dbReference type="RuleBase" id="RU363129"/>
    </source>
</evidence>
<reference evidence="4 5" key="1">
    <citation type="journal article" date="2018" name="Nat. Ecol. Evol.">
        <title>Genomic signatures of mitonuclear coevolution across populations of Tigriopus californicus.</title>
        <authorList>
            <person name="Barreto F.S."/>
            <person name="Watson E.T."/>
            <person name="Lima T.G."/>
            <person name="Willett C.S."/>
            <person name="Edmands S."/>
            <person name="Li W."/>
            <person name="Burton R.S."/>
        </authorList>
    </citation>
    <scope>NUCLEOTIDE SEQUENCE [LARGE SCALE GENOMIC DNA]</scope>
    <source>
        <strain evidence="4 5">San Diego</strain>
    </source>
</reference>
<dbReference type="Proteomes" id="UP000318571">
    <property type="component" value="Chromosome 10"/>
</dbReference>
<sequence length="400" mass="45005">MARFESYLGFVVLMVVAVGFLSVSFIQTEPKLESPQIFFNSSETMTPTVSSLSDASQERLDQLFSLLREQVTSLSHVQKCLDLVLDGKTDNEQNGCPTHEFVMTTFDAGGLGNKMSEYATLLAISTLTGFTPVLSEDHYNVLIEVFPSIPFNGSQISKSCMEAAKPLNPGNLPETMAFLATRPQDRMRNIRLNTYPNAVFYYDKVKGILKDHFTFMPKVAEPAEEFLRAVRDQIKSTVSEPVWVGVHVRRTNYKHHLNVTQNGTLVTLEYFQRAMVKLKETLKVSNPSFDPSNLVYVVSSDDVPWIKTNFRTLAKAEIIIYAADAWKGSFKFQPKFLDMCIMSKCNHSIFDYGTFGFWGAYLADGHTILSHNIGSMENSEVENIKPAKLSNWHFIDAHGA</sequence>
<organism evidence="4 5">
    <name type="scientific">Tigriopus californicus</name>
    <name type="common">Marine copepod</name>
    <dbReference type="NCBI Taxonomy" id="6832"/>
    <lineage>
        <taxon>Eukaryota</taxon>
        <taxon>Metazoa</taxon>
        <taxon>Ecdysozoa</taxon>
        <taxon>Arthropoda</taxon>
        <taxon>Crustacea</taxon>
        <taxon>Multicrustacea</taxon>
        <taxon>Hexanauplia</taxon>
        <taxon>Copepoda</taxon>
        <taxon>Harpacticoida</taxon>
        <taxon>Harpacticidae</taxon>
        <taxon>Tigriopus</taxon>
    </lineage>
</organism>
<dbReference type="GO" id="GO:0008107">
    <property type="term" value="F:galactoside 2-alpha-L-fucosyltransferase activity"/>
    <property type="evidence" value="ECO:0007669"/>
    <property type="project" value="InterPro"/>
</dbReference>
<dbReference type="STRING" id="6832.A0A553NC69"/>
<dbReference type="OMA" id="HNIGSME"/>
<evidence type="ECO:0000256" key="2">
    <source>
        <dbReference type="ARBA" id="ARBA00022679"/>
    </source>
</evidence>
<keyword evidence="3" id="KW-0472">Membrane</keyword>
<dbReference type="PANTHER" id="PTHR11927">
    <property type="entry name" value="GALACTOSIDE 2-L-FUCOSYLTRANSFERASE"/>
    <property type="match status" value="1"/>
</dbReference>
<dbReference type="OrthoDB" id="3226at2759"/>
<comment type="pathway">
    <text evidence="3">Protein modification; protein glycosylation.</text>
</comment>
<proteinExistence type="inferred from homology"/>
<dbReference type="UniPathway" id="UPA00378"/>
<accession>A0A553NC69</accession>
<dbReference type="AlphaFoldDB" id="A0A553NC69"/>
<dbReference type="Gene3D" id="3.40.50.11350">
    <property type="match status" value="1"/>
</dbReference>
<keyword evidence="3" id="KW-1133">Transmembrane helix</keyword>
<evidence type="ECO:0000313" key="5">
    <source>
        <dbReference type="Proteomes" id="UP000318571"/>
    </source>
</evidence>
<dbReference type="EC" id="2.4.1.-" evidence="3"/>
<keyword evidence="2 3" id="KW-0808">Transferase</keyword>
<comment type="caution">
    <text evidence="4">The sequence shown here is derived from an EMBL/GenBank/DDBJ whole genome shotgun (WGS) entry which is preliminary data.</text>
</comment>
<protein>
    <recommendedName>
        <fullName evidence="3">L-Fucosyltransferase</fullName>
        <ecNumber evidence="3">2.4.1.-</ecNumber>
    </recommendedName>
</protein>
<keyword evidence="3" id="KW-0812">Transmembrane</keyword>
<keyword evidence="3" id="KW-0735">Signal-anchor</keyword>